<proteinExistence type="predicted"/>
<dbReference type="GO" id="GO:0008270">
    <property type="term" value="F:zinc ion binding"/>
    <property type="evidence" value="ECO:0007669"/>
    <property type="project" value="InterPro"/>
</dbReference>
<dbReference type="InterPro" id="IPR008006">
    <property type="entry name" value="Peptidase_M26_N_dom"/>
</dbReference>
<dbReference type="Pfam" id="PF05342">
    <property type="entry name" value="Peptidase_M26_N"/>
    <property type="match status" value="1"/>
</dbReference>
<feature type="non-terminal residue" evidence="2">
    <location>
        <position position="188"/>
    </location>
</feature>
<sequence>HTDPTKVRNKYVHYIEKPVPKVDDVYYNFKELVDAMNADKNGTFKIGADLNATNVPTPNKQYVPGTFKGHLSSVDGKQYTIHNIARPLFDRVENGSVKNINLGNVDINMHWADGIAPVANMVKNATVEDVKVTGNVVANNNIAGIVNKIDSGGQLTNVAFIGNLTGVGDKGQYMAGIAGEIWRGNLAK</sequence>
<feature type="domain" description="Peptidase M26 N-terminal" evidence="1">
    <location>
        <begin position="4"/>
        <end position="134"/>
    </location>
</feature>
<name>A0A6I3U7S8_STREE</name>
<organism evidence="2 3">
    <name type="scientific">Streptococcus pneumoniae</name>
    <dbReference type="NCBI Taxonomy" id="1313"/>
    <lineage>
        <taxon>Bacteria</taxon>
        <taxon>Bacillati</taxon>
        <taxon>Bacillota</taxon>
        <taxon>Bacilli</taxon>
        <taxon>Lactobacillales</taxon>
        <taxon>Streptococcaceae</taxon>
        <taxon>Streptococcus</taxon>
    </lineage>
</organism>
<evidence type="ECO:0000313" key="2">
    <source>
        <dbReference type="EMBL" id="MTV88032.1"/>
    </source>
</evidence>
<dbReference type="EMBL" id="WNHX01000218">
    <property type="protein sequence ID" value="MTV88032.1"/>
    <property type="molecule type" value="Genomic_DNA"/>
</dbReference>
<accession>A0A6I3U7S8</accession>
<dbReference type="AlphaFoldDB" id="A0A6I3U7S8"/>
<feature type="non-terminal residue" evidence="2">
    <location>
        <position position="1"/>
    </location>
</feature>
<gene>
    <name evidence="2" type="ORF">GM543_11175</name>
</gene>
<dbReference type="GO" id="GO:0016020">
    <property type="term" value="C:membrane"/>
    <property type="evidence" value="ECO:0007669"/>
    <property type="project" value="InterPro"/>
</dbReference>
<dbReference type="RefSeq" id="WP_269058266.1">
    <property type="nucleotide sequence ID" value="NZ_WNHX01000218.1"/>
</dbReference>
<dbReference type="Gene3D" id="2.160.20.110">
    <property type="match status" value="1"/>
</dbReference>
<dbReference type="Proteomes" id="UP000469505">
    <property type="component" value="Unassembled WGS sequence"/>
</dbReference>
<comment type="caution">
    <text evidence="2">The sequence shown here is derived from an EMBL/GenBank/DDBJ whole genome shotgun (WGS) entry which is preliminary data.</text>
</comment>
<reference evidence="2 3" key="1">
    <citation type="submission" date="2019-11" db="EMBL/GenBank/DDBJ databases">
        <title>Growth characteristics of pneumococcus vary with the chemical composition of the capsule and with environmental conditions.</title>
        <authorList>
            <person name="Tothpal A."/>
            <person name="Desobry K."/>
            <person name="Joshi S."/>
            <person name="Wyllie A.L."/>
            <person name="Weinberger D.M."/>
        </authorList>
    </citation>
    <scope>NUCLEOTIDE SEQUENCE [LARGE SCALE GENOMIC DNA]</scope>
    <source>
        <strain evidence="3">pnumococcus35B</strain>
    </source>
</reference>
<evidence type="ECO:0000259" key="1">
    <source>
        <dbReference type="Pfam" id="PF05342"/>
    </source>
</evidence>
<dbReference type="GO" id="GO:0004222">
    <property type="term" value="F:metalloendopeptidase activity"/>
    <property type="evidence" value="ECO:0007669"/>
    <property type="project" value="InterPro"/>
</dbReference>
<evidence type="ECO:0000313" key="3">
    <source>
        <dbReference type="Proteomes" id="UP000469505"/>
    </source>
</evidence>
<protein>
    <submittedName>
        <fullName evidence="2">Peptidase M26</fullName>
    </submittedName>
</protein>